<feature type="region of interest" description="Disordered" evidence="1">
    <location>
        <begin position="499"/>
        <end position="575"/>
    </location>
</feature>
<gene>
    <name evidence="2" type="ORF">SPARVUS_LOCUS1930863</name>
</gene>
<feature type="compositionally biased region" description="Polar residues" evidence="1">
    <location>
        <begin position="552"/>
        <end position="566"/>
    </location>
</feature>
<dbReference type="PANTHER" id="PTHR23039">
    <property type="entry name" value="NANCE-HORAN SYNDROME PROTEIN"/>
    <property type="match status" value="1"/>
</dbReference>
<reference evidence="2" key="1">
    <citation type="submission" date="2023-05" db="EMBL/GenBank/DDBJ databases">
        <authorList>
            <person name="Stuckert A."/>
        </authorList>
    </citation>
    <scope>NUCLEOTIDE SEQUENCE</scope>
</reference>
<accession>A0ABN9AZN0</accession>
<feature type="non-terminal residue" evidence="2">
    <location>
        <position position="1"/>
    </location>
</feature>
<dbReference type="InterPro" id="IPR024845">
    <property type="entry name" value="NHS-like"/>
</dbReference>
<evidence type="ECO:0000313" key="2">
    <source>
        <dbReference type="EMBL" id="CAI9541501.1"/>
    </source>
</evidence>
<feature type="region of interest" description="Disordered" evidence="1">
    <location>
        <begin position="588"/>
        <end position="652"/>
    </location>
</feature>
<dbReference type="PANTHER" id="PTHR23039:SF3">
    <property type="entry name" value="NHS-LIKE PROTEIN 1"/>
    <property type="match status" value="1"/>
</dbReference>
<comment type="caution">
    <text evidence="2">The sequence shown here is derived from an EMBL/GenBank/DDBJ whole genome shotgun (WGS) entry which is preliminary data.</text>
</comment>
<feature type="compositionally biased region" description="Polar residues" evidence="1">
    <location>
        <begin position="511"/>
        <end position="532"/>
    </location>
</feature>
<evidence type="ECO:0008006" key="4">
    <source>
        <dbReference type="Google" id="ProtNLM"/>
    </source>
</evidence>
<evidence type="ECO:0000256" key="1">
    <source>
        <dbReference type="SAM" id="MobiDB-lite"/>
    </source>
</evidence>
<dbReference type="Proteomes" id="UP001162483">
    <property type="component" value="Unassembled WGS sequence"/>
</dbReference>
<protein>
    <recommendedName>
        <fullName evidence="4">NHS-like 1</fullName>
    </recommendedName>
</protein>
<dbReference type="EMBL" id="CATNWA010001924">
    <property type="protein sequence ID" value="CAI9541501.1"/>
    <property type="molecule type" value="Genomic_DNA"/>
</dbReference>
<name>A0ABN9AZN0_9NEOB</name>
<dbReference type="Pfam" id="PF15273">
    <property type="entry name" value="NHS"/>
    <property type="match status" value="1"/>
</dbReference>
<proteinExistence type="predicted"/>
<feature type="compositionally biased region" description="Polar residues" evidence="1">
    <location>
        <begin position="65"/>
        <end position="78"/>
    </location>
</feature>
<feature type="region of interest" description="Disordered" evidence="1">
    <location>
        <begin position="65"/>
        <end position="128"/>
    </location>
</feature>
<feature type="compositionally biased region" description="Basic and acidic residues" evidence="1">
    <location>
        <begin position="616"/>
        <end position="630"/>
    </location>
</feature>
<keyword evidence="3" id="KW-1185">Reference proteome</keyword>
<evidence type="ECO:0000313" key="3">
    <source>
        <dbReference type="Proteomes" id="UP001162483"/>
    </source>
</evidence>
<sequence>PAVSNLDEENKWTVHYTASWHQQENVFLPSSRPPCVEDLHKQAKVNLKTVLRECDKLRRDGYRSSQYYSQGPTFSSSPDMVCTSYPEDDEEYSRKFSVSSNEEERLLTGKRPKTPVPQEFSDTHTNWTKALPLPTPEEKMRQEAQAIQTDVVPINVTGENFDRQASLRRSLIHTDTVVRRPKKVKRRKTITGVPDNIQKELAAGAGQIGFRGHSMHIPESYNALDNLEPCLSLSQRSETRDFSCQTEEIKIVPPSVRRIRAQKGQGIAALMSSSSGNMSTLSDPAGCTLRPNGDLNFRSLPRTGARVCLQSLEQRKESTNRIEDSFITLPRQLSKLQVDDSVIHLRNNHRAGTLTRPKSQEVRGSEREVFSNPACVVSPHAAYSTSVIPNAMLSSSSEVIAINTSQSNGQLEIKTTSHGSSSNSKSVCRELNVNVKGDHRFCSANWSENSSLRQSQASDAISPGAMMIINLSEHVMPPNNTNSMNNSPQTIPYKINAALNSHPHDSDTHSESSYSDGRQRNGSITSSTNSADQWPCETRENDSNVPLRKPSSAVSGSPVSNMSTCSSDRKADSSSLYSLDHDGYYTSMHMDSGVGSGDQRQHNGVQNPPHSVINIFDKKDTLNQDDRSSYSDKSLTRSISLKKPKKPPPSSI</sequence>
<organism evidence="2 3">
    <name type="scientific">Staurois parvus</name>
    <dbReference type="NCBI Taxonomy" id="386267"/>
    <lineage>
        <taxon>Eukaryota</taxon>
        <taxon>Metazoa</taxon>
        <taxon>Chordata</taxon>
        <taxon>Craniata</taxon>
        <taxon>Vertebrata</taxon>
        <taxon>Euteleostomi</taxon>
        <taxon>Amphibia</taxon>
        <taxon>Batrachia</taxon>
        <taxon>Anura</taxon>
        <taxon>Neobatrachia</taxon>
        <taxon>Ranoidea</taxon>
        <taxon>Ranidae</taxon>
        <taxon>Staurois</taxon>
    </lineage>
</organism>